<keyword evidence="3" id="KW-0548">Nucleotidyltransferase</keyword>
<dbReference type="InterPro" id="IPR000477">
    <property type="entry name" value="RT_dom"/>
</dbReference>
<protein>
    <submittedName>
        <fullName evidence="3">RNA-directed DNA polymerase from mobile element jockey</fullName>
    </submittedName>
</protein>
<evidence type="ECO:0000256" key="1">
    <source>
        <dbReference type="SAM" id="MobiDB-lite"/>
    </source>
</evidence>
<reference evidence="3 4" key="1">
    <citation type="journal article" date="2021" name="Elife">
        <title>Chloroplast acquisition without the gene transfer in kleptoplastic sea slugs, Plakobranchus ocellatus.</title>
        <authorList>
            <person name="Maeda T."/>
            <person name="Takahashi S."/>
            <person name="Yoshida T."/>
            <person name="Shimamura S."/>
            <person name="Takaki Y."/>
            <person name="Nagai Y."/>
            <person name="Toyoda A."/>
            <person name="Suzuki Y."/>
            <person name="Arimoto A."/>
            <person name="Ishii H."/>
            <person name="Satoh N."/>
            <person name="Nishiyama T."/>
            <person name="Hasebe M."/>
            <person name="Maruyama T."/>
            <person name="Minagawa J."/>
            <person name="Obokata J."/>
            <person name="Shigenobu S."/>
        </authorList>
    </citation>
    <scope>NUCLEOTIDE SEQUENCE [LARGE SCALE GENOMIC DNA]</scope>
</reference>
<dbReference type="EMBL" id="BMAT01002812">
    <property type="protein sequence ID" value="GFS14749.1"/>
    <property type="molecule type" value="Genomic_DNA"/>
</dbReference>
<keyword evidence="4" id="KW-1185">Reference proteome</keyword>
<feature type="region of interest" description="Disordered" evidence="1">
    <location>
        <begin position="1"/>
        <end position="27"/>
    </location>
</feature>
<dbReference type="Pfam" id="PF00078">
    <property type="entry name" value="RVT_1"/>
    <property type="match status" value="1"/>
</dbReference>
<proteinExistence type="predicted"/>
<gene>
    <name evidence="3" type="ORF">ElyMa_001431900</name>
</gene>
<dbReference type="PANTHER" id="PTHR36688:SF1">
    <property type="entry name" value="ENDONUCLEASE_EXONUCLEASE_PHOSPHATASE DOMAIN-CONTAINING PROTEIN"/>
    <property type="match status" value="1"/>
</dbReference>
<dbReference type="GO" id="GO:0003964">
    <property type="term" value="F:RNA-directed DNA polymerase activity"/>
    <property type="evidence" value="ECO:0007669"/>
    <property type="project" value="UniProtKB-KW"/>
</dbReference>
<name>A0AAV4IWB5_9GAST</name>
<dbReference type="InterPro" id="IPR052560">
    <property type="entry name" value="RdDP_mobile_element"/>
</dbReference>
<evidence type="ECO:0000259" key="2">
    <source>
        <dbReference type="Pfam" id="PF00078"/>
    </source>
</evidence>
<comment type="caution">
    <text evidence="3">The sequence shown here is derived from an EMBL/GenBank/DDBJ whole genome shotgun (WGS) entry which is preliminary data.</text>
</comment>
<keyword evidence="3" id="KW-0695">RNA-directed DNA polymerase</keyword>
<keyword evidence="3" id="KW-0808">Transferase</keyword>
<dbReference type="Proteomes" id="UP000762676">
    <property type="component" value="Unassembled WGS sequence"/>
</dbReference>
<dbReference type="PANTHER" id="PTHR36688">
    <property type="entry name" value="ENDO/EXONUCLEASE/PHOSPHATASE DOMAIN-CONTAINING PROTEIN"/>
    <property type="match status" value="1"/>
</dbReference>
<accession>A0AAV4IWB5</accession>
<feature type="domain" description="Reverse transcriptase" evidence="2">
    <location>
        <begin position="23"/>
        <end position="122"/>
    </location>
</feature>
<organism evidence="3 4">
    <name type="scientific">Elysia marginata</name>
    <dbReference type="NCBI Taxonomy" id="1093978"/>
    <lineage>
        <taxon>Eukaryota</taxon>
        <taxon>Metazoa</taxon>
        <taxon>Spiralia</taxon>
        <taxon>Lophotrochozoa</taxon>
        <taxon>Mollusca</taxon>
        <taxon>Gastropoda</taxon>
        <taxon>Heterobranchia</taxon>
        <taxon>Euthyneura</taxon>
        <taxon>Panpulmonata</taxon>
        <taxon>Sacoglossa</taxon>
        <taxon>Placobranchoidea</taxon>
        <taxon>Plakobranchidae</taxon>
        <taxon>Elysia</taxon>
    </lineage>
</organism>
<feature type="compositionally biased region" description="Polar residues" evidence="1">
    <location>
        <begin position="1"/>
        <end position="17"/>
    </location>
</feature>
<dbReference type="AlphaFoldDB" id="A0AAV4IWB5"/>
<evidence type="ECO:0000313" key="3">
    <source>
        <dbReference type="EMBL" id="GFS14749.1"/>
    </source>
</evidence>
<sequence>MAKQPGTKSMASRSYYTKPQKGKPSGLARSYRPISLISCIGKLAERMVNNRLYWYLEKSNTPNQHQAGFKMGGCTEDQLFILAQDIQNGFTVTIFVELQQAYDTVLRKGLLKKIANLALRGKLYKSIKFFSH</sequence>
<evidence type="ECO:0000313" key="4">
    <source>
        <dbReference type="Proteomes" id="UP000762676"/>
    </source>
</evidence>